<accession>A0A6J5LH67</accession>
<sequence>MAGQNNLRIIYDNLIDYSTTVLTPSSTQSAYTTAANLKSDVKSQPWRTAANTSSAGTATAVMLADFSGGGSAVAVSGVVAAFTNLSNANATMRIRGYNTPALPAIGGTIAAPTVTENTTVTASINAVVYGNGMFFAVGDACRAMYSLDGINWTYSPGMSSAMADNTQNALCIWWSGSKWIVGCTNGYVMVSNDLVSWTKSTSLRGTTWGTAASVVCISRAPNGSFVVGGISGKIATSGDGVTWTYQSGLSGTSWGTGNVNSISNSNGTSIVAVGAAGKVATSADGVSWTYQSSLSGTTFGTAVCQAVAWNSSVSKFVVVGNTSKCATSPDGVTWTYQAGLSAATGWASKTPSALVVDPTIGFLITSIDGRTATSTDGITWTNRTNSMAAITGAAFSSSPTNTWVLVGTTGTSNYSNDTTTWVNSTTATTNAGFTNTAIVDTGYVLACPWNSLTINSSGTIPVGSSAYNYGGGTYARAWIPTAQQLPITAVVIEIIDNFSTWRSGSYIEVAKLIVGKQWTPKFNTGFGLSATIKDLSTQTRTEAGDLFTRRAPRYSSMSFDLKWLNDSDRINLTQIILGNGLTKSMLISLFPDNSSGWEKERAHQMYGRVTAINGITVDNPFTYGSKLDFEEI</sequence>
<proteinExistence type="predicted"/>
<dbReference type="SUPFAM" id="SSF110296">
    <property type="entry name" value="Oligoxyloglucan reducing end-specific cellobiohydrolase"/>
    <property type="match status" value="1"/>
</dbReference>
<dbReference type="EMBL" id="LR796284">
    <property type="protein sequence ID" value="CAB4134008.1"/>
    <property type="molecule type" value="Genomic_DNA"/>
</dbReference>
<name>A0A6J5LH67_9CAUD</name>
<gene>
    <name evidence="1" type="ORF">UFOVP273_2</name>
</gene>
<reference evidence="1" key="1">
    <citation type="submission" date="2020-04" db="EMBL/GenBank/DDBJ databases">
        <authorList>
            <person name="Chiriac C."/>
            <person name="Salcher M."/>
            <person name="Ghai R."/>
            <person name="Kavagutti S V."/>
        </authorList>
    </citation>
    <scope>NUCLEOTIDE SEQUENCE</scope>
</reference>
<evidence type="ECO:0000313" key="1">
    <source>
        <dbReference type="EMBL" id="CAB4134008.1"/>
    </source>
</evidence>
<organism evidence="1">
    <name type="scientific">uncultured Caudovirales phage</name>
    <dbReference type="NCBI Taxonomy" id="2100421"/>
    <lineage>
        <taxon>Viruses</taxon>
        <taxon>Duplodnaviria</taxon>
        <taxon>Heunggongvirae</taxon>
        <taxon>Uroviricota</taxon>
        <taxon>Caudoviricetes</taxon>
        <taxon>Peduoviridae</taxon>
        <taxon>Maltschvirus</taxon>
        <taxon>Maltschvirus maltsch</taxon>
    </lineage>
</organism>
<protein>
    <submittedName>
        <fullName evidence="1">Uncharacterized protein</fullName>
    </submittedName>
</protein>